<dbReference type="PROSITE" id="PS51257">
    <property type="entry name" value="PROKAR_LIPOPROTEIN"/>
    <property type="match status" value="1"/>
</dbReference>
<dbReference type="AlphaFoldDB" id="A0A0A1U6N6"/>
<protein>
    <recommendedName>
        <fullName evidence="2">Protein kinase domain-containing protein</fullName>
    </recommendedName>
</protein>
<dbReference type="PROSITE" id="PS50011">
    <property type="entry name" value="PROTEIN_KINASE_DOM"/>
    <property type="match status" value="1"/>
</dbReference>
<dbReference type="SUPFAM" id="SSF56112">
    <property type="entry name" value="Protein kinase-like (PK-like)"/>
    <property type="match status" value="1"/>
</dbReference>
<dbReference type="KEGG" id="eiv:EIN_097680"/>
<dbReference type="InterPro" id="IPR001245">
    <property type="entry name" value="Ser-Thr/Tyr_kinase_cat_dom"/>
</dbReference>
<dbReference type="Gene3D" id="1.10.510.10">
    <property type="entry name" value="Transferase(Phosphotransferase) domain 1"/>
    <property type="match status" value="1"/>
</dbReference>
<dbReference type="OrthoDB" id="29430at2759"/>
<evidence type="ECO:0000313" key="4">
    <source>
        <dbReference type="Proteomes" id="UP000014680"/>
    </source>
</evidence>
<dbReference type="GO" id="GO:0004672">
    <property type="term" value="F:protein kinase activity"/>
    <property type="evidence" value="ECO:0007669"/>
    <property type="project" value="InterPro"/>
</dbReference>
<dbReference type="RefSeq" id="XP_004254252.1">
    <property type="nucleotide sequence ID" value="XM_004254204.1"/>
</dbReference>
<name>A0A0A1U6N6_ENTIV</name>
<evidence type="ECO:0000256" key="1">
    <source>
        <dbReference type="SAM" id="Phobius"/>
    </source>
</evidence>
<organism evidence="3 4">
    <name type="scientific">Entamoeba invadens IP1</name>
    <dbReference type="NCBI Taxonomy" id="370355"/>
    <lineage>
        <taxon>Eukaryota</taxon>
        <taxon>Amoebozoa</taxon>
        <taxon>Evosea</taxon>
        <taxon>Archamoebae</taxon>
        <taxon>Mastigamoebida</taxon>
        <taxon>Entamoebidae</taxon>
        <taxon>Entamoeba</taxon>
    </lineage>
</organism>
<dbReference type="InterPro" id="IPR000719">
    <property type="entry name" value="Prot_kinase_dom"/>
</dbReference>
<accession>A0A0A1U6N6</accession>
<dbReference type="GeneID" id="14886247"/>
<gene>
    <name evidence="3" type="ORF">EIN_097680</name>
</gene>
<evidence type="ECO:0000313" key="3">
    <source>
        <dbReference type="EMBL" id="ELP87481.1"/>
    </source>
</evidence>
<dbReference type="GO" id="GO:0005524">
    <property type="term" value="F:ATP binding"/>
    <property type="evidence" value="ECO:0007669"/>
    <property type="project" value="InterPro"/>
</dbReference>
<keyword evidence="1" id="KW-0472">Membrane</keyword>
<feature type="transmembrane region" description="Helical" evidence="1">
    <location>
        <begin position="43"/>
        <end position="61"/>
    </location>
</feature>
<feature type="transmembrane region" description="Helical" evidence="1">
    <location>
        <begin position="67"/>
        <end position="88"/>
    </location>
</feature>
<dbReference type="OMA" id="IVNCINI"/>
<reference evidence="3 4" key="1">
    <citation type="submission" date="2012-10" db="EMBL/GenBank/DDBJ databases">
        <authorList>
            <person name="Zafar N."/>
            <person name="Inman J."/>
            <person name="Hall N."/>
            <person name="Lorenzi H."/>
            <person name="Caler E."/>
        </authorList>
    </citation>
    <scope>NUCLEOTIDE SEQUENCE [LARGE SCALE GENOMIC DNA]</scope>
    <source>
        <strain evidence="3 4">IP1</strain>
    </source>
</reference>
<feature type="transmembrane region" description="Helical" evidence="1">
    <location>
        <begin position="207"/>
        <end position="224"/>
    </location>
</feature>
<keyword evidence="1" id="KW-0812">Transmembrane</keyword>
<dbReference type="InterPro" id="IPR011009">
    <property type="entry name" value="Kinase-like_dom_sf"/>
</dbReference>
<dbReference type="VEuPathDB" id="AmoebaDB:EIN_097680"/>
<feature type="transmembrane region" description="Helical" evidence="1">
    <location>
        <begin position="100"/>
        <end position="120"/>
    </location>
</feature>
<feature type="transmembrane region" description="Helical" evidence="1">
    <location>
        <begin position="132"/>
        <end position="152"/>
    </location>
</feature>
<feature type="domain" description="Protein kinase" evidence="2">
    <location>
        <begin position="219"/>
        <end position="491"/>
    </location>
</feature>
<sequence length="491" mass="56067">MKSESVYDIIGAAQVVFMVIELALCLFFLVGCVRKTILEHTHLFVYSLVFGIHVVLFFKLNDRVVNLLLGLSSTLLILGLNLQMNGIVSGLGSNNKGFKIPLVLLVSVHFLGVIAIHSILVDVDVYQISMYSLNTVCFLGEVFMEWVGMFLIRKVITTKMGIVVIIFQNVINFFVILISVQFAVLIFIPDYLPREFIILINATLRSIIIFFSTILSLTIGLVGCQGYEEFDENYEIPSNSITTDINFLLHQTPIATNKHSVIGTAIFLGREVIYKQIALGDLFDIEQISEDIMNLRMLDNPNLPVVGGICRTNLNVYVIYAYGVCPTLETCWNRKLRDYQIYKIVYGMVNALSYLFDKNIIHYHLHSQNVLVNESCDKVIVTDILPLMKHWFINKEENMYYELSQIQKESFKTECNETNMHFVVKALVRLLTKKESVTVDISEVPETSVFYNTLKLWMAPDYIMTWEKMKNDLVLLRASLLSSPSYPVAQY</sequence>
<keyword evidence="4" id="KW-1185">Reference proteome</keyword>
<proteinExistence type="predicted"/>
<dbReference type="Pfam" id="PF07714">
    <property type="entry name" value="PK_Tyr_Ser-Thr"/>
    <property type="match status" value="1"/>
</dbReference>
<keyword evidence="1" id="KW-1133">Transmembrane helix</keyword>
<feature type="transmembrane region" description="Helical" evidence="1">
    <location>
        <begin position="6"/>
        <end position="31"/>
    </location>
</feature>
<evidence type="ECO:0000259" key="2">
    <source>
        <dbReference type="PROSITE" id="PS50011"/>
    </source>
</evidence>
<dbReference type="EMBL" id="KB206860">
    <property type="protein sequence ID" value="ELP87481.1"/>
    <property type="molecule type" value="Genomic_DNA"/>
</dbReference>
<dbReference type="Proteomes" id="UP000014680">
    <property type="component" value="Unassembled WGS sequence"/>
</dbReference>
<feature type="transmembrane region" description="Helical" evidence="1">
    <location>
        <begin position="164"/>
        <end position="187"/>
    </location>
</feature>